<evidence type="ECO:0000259" key="10">
    <source>
        <dbReference type="Pfam" id="PF04290"/>
    </source>
</evidence>
<proteinExistence type="inferred from homology"/>
<accession>Q0G453</accession>
<dbReference type="InterPro" id="IPR055348">
    <property type="entry name" value="DctQ"/>
</dbReference>
<keyword evidence="2 9" id="KW-0813">Transport</keyword>
<dbReference type="GO" id="GO:0005886">
    <property type="term" value="C:plasma membrane"/>
    <property type="evidence" value="ECO:0007669"/>
    <property type="project" value="UniProtKB-SubCell"/>
</dbReference>
<dbReference type="PANTHER" id="PTHR35011">
    <property type="entry name" value="2,3-DIKETO-L-GULONATE TRAP TRANSPORTER SMALL PERMEASE PROTEIN YIAM"/>
    <property type="match status" value="1"/>
</dbReference>
<keyword evidence="7 9" id="KW-0472">Membrane</keyword>
<evidence type="ECO:0000256" key="7">
    <source>
        <dbReference type="ARBA" id="ARBA00023136"/>
    </source>
</evidence>
<keyword evidence="12" id="KW-1185">Reference proteome</keyword>
<dbReference type="Pfam" id="PF04290">
    <property type="entry name" value="DctQ"/>
    <property type="match status" value="1"/>
</dbReference>
<feature type="transmembrane region" description="Helical" evidence="9">
    <location>
        <begin position="169"/>
        <end position="186"/>
    </location>
</feature>
<comment type="caution">
    <text evidence="9">Lacks conserved residue(s) required for the propagation of feature annotation.</text>
</comment>
<name>Q0G453_9HYPH</name>
<sequence>MRTHRAVAPSEDVWRDCLSIHRGEGGSVVVSKQEGRDDGPSGLLRAVHVFWSTLDVLVVAMFIGMLVVMFVQVASRYALGIGVPWTDETSRFLFIGEIFFGAAIAQRYGAQIRITVLLDVLPDRARLALETLADILMAVIALLVAYGAVGMAQRTSSVTASTLPISFSYLYYVQATGLVLLVLLVLRDIGARIAGKRGSEARS</sequence>
<feature type="transmembrane region" description="Helical" evidence="9">
    <location>
        <begin position="131"/>
        <end position="149"/>
    </location>
</feature>
<evidence type="ECO:0000256" key="6">
    <source>
        <dbReference type="ARBA" id="ARBA00022989"/>
    </source>
</evidence>
<evidence type="ECO:0000256" key="9">
    <source>
        <dbReference type="RuleBase" id="RU369079"/>
    </source>
</evidence>
<comment type="function">
    <text evidence="9">Part of the tripartite ATP-independent periplasmic (TRAP) transport system.</text>
</comment>
<evidence type="ECO:0000256" key="3">
    <source>
        <dbReference type="ARBA" id="ARBA00022475"/>
    </source>
</evidence>
<evidence type="ECO:0000256" key="8">
    <source>
        <dbReference type="ARBA" id="ARBA00038436"/>
    </source>
</evidence>
<comment type="subcellular location">
    <subcellularLocation>
        <location evidence="1 9">Cell inner membrane</location>
        <topology evidence="1 9">Multi-pass membrane protein</topology>
    </subcellularLocation>
</comment>
<keyword evidence="5 9" id="KW-0812">Transmembrane</keyword>
<gene>
    <name evidence="11" type="ORF">FP2506_14384</name>
</gene>
<dbReference type="InterPro" id="IPR007387">
    <property type="entry name" value="TRAP_DctQ"/>
</dbReference>
<dbReference type="GO" id="GO:0015740">
    <property type="term" value="P:C4-dicarboxylate transport"/>
    <property type="evidence" value="ECO:0007669"/>
    <property type="project" value="TreeGrafter"/>
</dbReference>
<dbReference type="GO" id="GO:0022857">
    <property type="term" value="F:transmembrane transporter activity"/>
    <property type="evidence" value="ECO:0007669"/>
    <property type="project" value="UniProtKB-UniRule"/>
</dbReference>
<evidence type="ECO:0000313" key="11">
    <source>
        <dbReference type="EMBL" id="EAU41628.1"/>
    </source>
</evidence>
<evidence type="ECO:0000313" key="12">
    <source>
        <dbReference type="Proteomes" id="UP000004310"/>
    </source>
</evidence>
<keyword evidence="4 9" id="KW-0997">Cell inner membrane</keyword>
<evidence type="ECO:0000256" key="4">
    <source>
        <dbReference type="ARBA" id="ARBA00022519"/>
    </source>
</evidence>
<comment type="similarity">
    <text evidence="8 9">Belongs to the TRAP transporter small permease family.</text>
</comment>
<keyword evidence="3" id="KW-1003">Cell membrane</keyword>
<evidence type="ECO:0000256" key="5">
    <source>
        <dbReference type="ARBA" id="ARBA00022692"/>
    </source>
</evidence>
<comment type="caution">
    <text evidence="11">The sequence shown here is derived from an EMBL/GenBank/DDBJ whole genome shotgun (WGS) entry which is preliminary data.</text>
</comment>
<keyword evidence="6 9" id="KW-1133">Transmembrane helix</keyword>
<evidence type="ECO:0000256" key="1">
    <source>
        <dbReference type="ARBA" id="ARBA00004429"/>
    </source>
</evidence>
<protein>
    <recommendedName>
        <fullName evidence="9">TRAP transporter small permease protein</fullName>
    </recommendedName>
</protein>
<feature type="transmembrane region" description="Helical" evidence="9">
    <location>
        <begin position="49"/>
        <end position="71"/>
    </location>
</feature>
<evidence type="ECO:0000256" key="2">
    <source>
        <dbReference type="ARBA" id="ARBA00022448"/>
    </source>
</evidence>
<feature type="domain" description="Tripartite ATP-independent periplasmic transporters DctQ component" evidence="10">
    <location>
        <begin position="65"/>
        <end position="190"/>
    </location>
</feature>
<reference evidence="11 12" key="1">
    <citation type="journal article" date="2010" name="J. Bacteriol.">
        <title>Genome sequence of Fulvimarina pelagi HTCC2506T, a Mn(II)-oxidizing alphaproteobacterium possessing an aerobic anoxygenic photosynthetic gene cluster and Xanthorhodopsin.</title>
        <authorList>
            <person name="Kang I."/>
            <person name="Oh H.M."/>
            <person name="Lim S.I."/>
            <person name="Ferriera S."/>
            <person name="Giovannoni S.J."/>
            <person name="Cho J.C."/>
        </authorList>
    </citation>
    <scope>NUCLEOTIDE SEQUENCE [LARGE SCALE GENOMIC DNA]</scope>
    <source>
        <strain evidence="11 12">HTCC2506</strain>
    </source>
</reference>
<dbReference type="PANTHER" id="PTHR35011:SF2">
    <property type="entry name" value="2,3-DIKETO-L-GULONATE TRAP TRANSPORTER SMALL PERMEASE PROTEIN YIAM"/>
    <property type="match status" value="1"/>
</dbReference>
<dbReference type="Proteomes" id="UP000004310">
    <property type="component" value="Unassembled WGS sequence"/>
</dbReference>
<dbReference type="AlphaFoldDB" id="Q0G453"/>
<organism evidence="11 12">
    <name type="scientific">Fulvimarina pelagi HTCC2506</name>
    <dbReference type="NCBI Taxonomy" id="314231"/>
    <lineage>
        <taxon>Bacteria</taxon>
        <taxon>Pseudomonadati</taxon>
        <taxon>Pseudomonadota</taxon>
        <taxon>Alphaproteobacteria</taxon>
        <taxon>Hyphomicrobiales</taxon>
        <taxon>Aurantimonadaceae</taxon>
        <taxon>Fulvimarina</taxon>
    </lineage>
</organism>
<dbReference type="HOGENOM" id="CLU_086356_9_4_5"/>
<dbReference type="eggNOG" id="COG3090">
    <property type="taxonomic scope" value="Bacteria"/>
</dbReference>
<dbReference type="EMBL" id="AATP01000002">
    <property type="protein sequence ID" value="EAU41628.1"/>
    <property type="molecule type" value="Genomic_DNA"/>
</dbReference>
<comment type="subunit">
    <text evidence="9">The complex comprises the extracytoplasmic solute receptor protein and the two transmembrane proteins.</text>
</comment>
<dbReference type="STRING" id="217511.GCA_001463845_03425"/>